<sequence>MIIGAKKRSEAVCKESLRRPAKNLTRQELKKDSRRTIATIRATLRSNNYRKDLVNPAVRRACAILKSQKPVVIKSKARGAKKQ</sequence>
<dbReference type="EMBL" id="BLXT01000591">
    <property type="protein sequence ID" value="GFN78560.1"/>
    <property type="molecule type" value="Genomic_DNA"/>
</dbReference>
<reference evidence="2 3" key="1">
    <citation type="journal article" date="2021" name="Elife">
        <title>Chloroplast acquisition without the gene transfer in kleptoplastic sea slugs, Plakobranchus ocellatus.</title>
        <authorList>
            <person name="Maeda T."/>
            <person name="Takahashi S."/>
            <person name="Yoshida T."/>
            <person name="Shimamura S."/>
            <person name="Takaki Y."/>
            <person name="Nagai Y."/>
            <person name="Toyoda A."/>
            <person name="Suzuki Y."/>
            <person name="Arimoto A."/>
            <person name="Ishii H."/>
            <person name="Satoh N."/>
            <person name="Nishiyama T."/>
            <person name="Hasebe M."/>
            <person name="Maruyama T."/>
            <person name="Minagawa J."/>
            <person name="Obokata J."/>
            <person name="Shigenobu S."/>
        </authorList>
    </citation>
    <scope>NUCLEOTIDE SEQUENCE [LARGE SCALE GENOMIC DNA]</scope>
</reference>
<evidence type="ECO:0000313" key="2">
    <source>
        <dbReference type="EMBL" id="GFN78560.1"/>
    </source>
</evidence>
<feature type="domain" description="Ribosomal eL28/Mak16" evidence="1">
    <location>
        <begin position="15"/>
        <end position="67"/>
    </location>
</feature>
<protein>
    <submittedName>
        <fullName evidence="2">60S ribosomal protein l28</fullName>
    </submittedName>
</protein>
<evidence type="ECO:0000259" key="1">
    <source>
        <dbReference type="Pfam" id="PF01778"/>
    </source>
</evidence>
<organism evidence="2 3">
    <name type="scientific">Plakobranchus ocellatus</name>
    <dbReference type="NCBI Taxonomy" id="259542"/>
    <lineage>
        <taxon>Eukaryota</taxon>
        <taxon>Metazoa</taxon>
        <taxon>Spiralia</taxon>
        <taxon>Lophotrochozoa</taxon>
        <taxon>Mollusca</taxon>
        <taxon>Gastropoda</taxon>
        <taxon>Heterobranchia</taxon>
        <taxon>Euthyneura</taxon>
        <taxon>Panpulmonata</taxon>
        <taxon>Sacoglossa</taxon>
        <taxon>Placobranchoidea</taxon>
        <taxon>Plakobranchidae</taxon>
        <taxon>Plakobranchus</taxon>
    </lineage>
</organism>
<keyword evidence="2" id="KW-0687">Ribonucleoprotein</keyword>
<comment type="caution">
    <text evidence="2">The sequence shown here is derived from an EMBL/GenBank/DDBJ whole genome shotgun (WGS) entry which is preliminary data.</text>
</comment>
<dbReference type="Pfam" id="PF01778">
    <property type="entry name" value="Ribosomal_L28e"/>
    <property type="match status" value="1"/>
</dbReference>
<dbReference type="GO" id="GO:0005840">
    <property type="term" value="C:ribosome"/>
    <property type="evidence" value="ECO:0007669"/>
    <property type="project" value="UniProtKB-KW"/>
</dbReference>
<dbReference type="AlphaFoldDB" id="A0AAV3XTX7"/>
<keyword evidence="2" id="KW-0689">Ribosomal protein</keyword>
<accession>A0AAV3XTX7</accession>
<dbReference type="InterPro" id="IPR029004">
    <property type="entry name" value="Ribosomal_eL28/Mak16"/>
</dbReference>
<proteinExistence type="predicted"/>
<evidence type="ECO:0000313" key="3">
    <source>
        <dbReference type="Proteomes" id="UP000735302"/>
    </source>
</evidence>
<name>A0AAV3XTX7_9GAST</name>
<dbReference type="Proteomes" id="UP000735302">
    <property type="component" value="Unassembled WGS sequence"/>
</dbReference>
<gene>
    <name evidence="2" type="ORF">PoB_000506600</name>
</gene>
<keyword evidence="3" id="KW-1185">Reference proteome</keyword>
<dbReference type="Gene3D" id="3.30.390.110">
    <property type="match status" value="1"/>
</dbReference>